<dbReference type="Pfam" id="PF21788">
    <property type="entry name" value="TNP-like_GBD"/>
    <property type="match status" value="1"/>
</dbReference>
<organism evidence="3 4">
    <name type="scientific">Cyphomyrmex costatus</name>
    <dbReference type="NCBI Taxonomy" id="456900"/>
    <lineage>
        <taxon>Eukaryota</taxon>
        <taxon>Metazoa</taxon>
        <taxon>Ecdysozoa</taxon>
        <taxon>Arthropoda</taxon>
        <taxon>Hexapoda</taxon>
        <taxon>Insecta</taxon>
        <taxon>Pterygota</taxon>
        <taxon>Neoptera</taxon>
        <taxon>Endopterygota</taxon>
        <taxon>Hymenoptera</taxon>
        <taxon>Apocrita</taxon>
        <taxon>Aculeata</taxon>
        <taxon>Formicoidea</taxon>
        <taxon>Formicidae</taxon>
        <taxon>Myrmicinae</taxon>
        <taxon>Cyphomyrmex</taxon>
    </lineage>
</organism>
<evidence type="ECO:0000313" key="2">
    <source>
        <dbReference type="EMBL" id="KYM96458.1"/>
    </source>
</evidence>
<name>A0A151K1Q0_9HYME</name>
<dbReference type="EMBL" id="LKEX01009212">
    <property type="protein sequence ID" value="KYN50056.1"/>
    <property type="molecule type" value="Genomic_DNA"/>
</dbReference>
<sequence length="236" mass="27152">MARSIAGNWKVPLCYCFAGTTCTSDTIKNIIFDAIIKLRESGATVHALVTDMGSNFLQISRELEFYDKFASWSYIVQFYSKDTQQWIKAAFKLSPIHIEPNNFSKMKVRYAVQVLSNHVAVGMCTLMSVDCLPSEAIGTIKFIDRFDKLFDILNSSFTISLKEYRTVFTGSTKQVEFLQETLIFLKDITAVNNKGKTVKIKCFECWQVTINSIIQLWEILKTFNFPYLQTYRINQD</sequence>
<evidence type="ECO:0000313" key="3">
    <source>
        <dbReference type="EMBL" id="KYN50056.1"/>
    </source>
</evidence>
<evidence type="ECO:0000259" key="1">
    <source>
        <dbReference type="Pfam" id="PF21788"/>
    </source>
</evidence>
<dbReference type="InterPro" id="IPR048366">
    <property type="entry name" value="TNP-like_GBD"/>
</dbReference>
<accession>A0A151K1Q0</accession>
<reference evidence="3 4" key="1">
    <citation type="submission" date="2016-03" db="EMBL/GenBank/DDBJ databases">
        <title>Cyphomyrmex costatus WGS genome.</title>
        <authorList>
            <person name="Nygaard S."/>
            <person name="Hu H."/>
            <person name="Boomsma J."/>
            <person name="Zhang G."/>
        </authorList>
    </citation>
    <scope>NUCLEOTIDE SEQUENCE [LARGE SCALE GENOMIC DNA]</scope>
    <source>
        <strain evidence="3">MS0001</strain>
        <tissue evidence="3">Whole body</tissue>
    </source>
</reference>
<evidence type="ECO:0000313" key="4">
    <source>
        <dbReference type="Proteomes" id="UP000078542"/>
    </source>
</evidence>
<dbReference type="EMBL" id="KQ978206">
    <property type="protein sequence ID" value="KYM96458.1"/>
    <property type="molecule type" value="Genomic_DNA"/>
</dbReference>
<feature type="domain" description="Transposable element P transposase-like GTP-binding insertion" evidence="1">
    <location>
        <begin position="55"/>
        <end position="158"/>
    </location>
</feature>
<gene>
    <name evidence="3" type="ORF">ALC62_00084</name>
    <name evidence="2" type="ORF">ALC62_12884</name>
</gene>
<proteinExistence type="predicted"/>
<protein>
    <submittedName>
        <fullName evidence="3">THAP domain-containing protein 9</fullName>
    </submittedName>
</protein>
<dbReference type="AlphaFoldDB" id="A0A151K1Q0"/>
<keyword evidence="4" id="KW-1185">Reference proteome</keyword>
<dbReference type="STRING" id="456900.A0A151K1Q0"/>
<dbReference type="Proteomes" id="UP000078542">
    <property type="component" value="Unassembled WGS sequence"/>
</dbReference>